<sequence length="64" mass="7463">MQPQKRELHAPSEIRQNTCIAYSTKDSRVVTHHSTNLAIRSLTEGDRTGSRMFFNLWPYVTTRQ</sequence>
<dbReference type="AlphaFoldDB" id="A0A3N4I622"/>
<protein>
    <submittedName>
        <fullName evidence="1">Uncharacterized protein</fullName>
    </submittedName>
</protein>
<name>A0A3N4I622_ASCIM</name>
<organism evidence="1 2">
    <name type="scientific">Ascobolus immersus RN42</name>
    <dbReference type="NCBI Taxonomy" id="1160509"/>
    <lineage>
        <taxon>Eukaryota</taxon>
        <taxon>Fungi</taxon>
        <taxon>Dikarya</taxon>
        <taxon>Ascomycota</taxon>
        <taxon>Pezizomycotina</taxon>
        <taxon>Pezizomycetes</taxon>
        <taxon>Pezizales</taxon>
        <taxon>Ascobolaceae</taxon>
        <taxon>Ascobolus</taxon>
    </lineage>
</organism>
<evidence type="ECO:0000313" key="1">
    <source>
        <dbReference type="EMBL" id="RPA81532.1"/>
    </source>
</evidence>
<accession>A0A3N4I622</accession>
<dbReference type="OrthoDB" id="3763505at2759"/>
<dbReference type="EMBL" id="ML119678">
    <property type="protein sequence ID" value="RPA81532.1"/>
    <property type="molecule type" value="Genomic_DNA"/>
</dbReference>
<evidence type="ECO:0000313" key="2">
    <source>
        <dbReference type="Proteomes" id="UP000275078"/>
    </source>
</evidence>
<reference evidence="1 2" key="1">
    <citation type="journal article" date="2018" name="Nat. Ecol. Evol.">
        <title>Pezizomycetes genomes reveal the molecular basis of ectomycorrhizal truffle lifestyle.</title>
        <authorList>
            <person name="Murat C."/>
            <person name="Payen T."/>
            <person name="Noel B."/>
            <person name="Kuo A."/>
            <person name="Morin E."/>
            <person name="Chen J."/>
            <person name="Kohler A."/>
            <person name="Krizsan K."/>
            <person name="Balestrini R."/>
            <person name="Da Silva C."/>
            <person name="Montanini B."/>
            <person name="Hainaut M."/>
            <person name="Levati E."/>
            <person name="Barry K.W."/>
            <person name="Belfiori B."/>
            <person name="Cichocki N."/>
            <person name="Clum A."/>
            <person name="Dockter R.B."/>
            <person name="Fauchery L."/>
            <person name="Guy J."/>
            <person name="Iotti M."/>
            <person name="Le Tacon F."/>
            <person name="Lindquist E.A."/>
            <person name="Lipzen A."/>
            <person name="Malagnac F."/>
            <person name="Mello A."/>
            <person name="Molinier V."/>
            <person name="Miyauchi S."/>
            <person name="Poulain J."/>
            <person name="Riccioni C."/>
            <person name="Rubini A."/>
            <person name="Sitrit Y."/>
            <person name="Splivallo R."/>
            <person name="Traeger S."/>
            <person name="Wang M."/>
            <person name="Zifcakova L."/>
            <person name="Wipf D."/>
            <person name="Zambonelli A."/>
            <person name="Paolocci F."/>
            <person name="Nowrousian M."/>
            <person name="Ottonello S."/>
            <person name="Baldrian P."/>
            <person name="Spatafora J.W."/>
            <person name="Henrissat B."/>
            <person name="Nagy L.G."/>
            <person name="Aury J.M."/>
            <person name="Wincker P."/>
            <person name="Grigoriev I.V."/>
            <person name="Bonfante P."/>
            <person name="Martin F.M."/>
        </authorList>
    </citation>
    <scope>NUCLEOTIDE SEQUENCE [LARGE SCALE GENOMIC DNA]</scope>
    <source>
        <strain evidence="1 2">RN42</strain>
    </source>
</reference>
<dbReference type="Proteomes" id="UP000275078">
    <property type="component" value="Unassembled WGS sequence"/>
</dbReference>
<proteinExistence type="predicted"/>
<gene>
    <name evidence="1" type="ORF">BJ508DRAFT_345846</name>
</gene>
<keyword evidence="2" id="KW-1185">Reference proteome</keyword>